<feature type="compositionally biased region" description="Basic and acidic residues" evidence="11">
    <location>
        <begin position="10"/>
        <end position="21"/>
    </location>
</feature>
<keyword evidence="4 12" id="KW-0812">Transmembrane</keyword>
<dbReference type="AlphaFoldDB" id="A0ABD0KWW2"/>
<organism evidence="14 15">
    <name type="scientific">Batillaria attramentaria</name>
    <dbReference type="NCBI Taxonomy" id="370345"/>
    <lineage>
        <taxon>Eukaryota</taxon>
        <taxon>Metazoa</taxon>
        <taxon>Spiralia</taxon>
        <taxon>Lophotrochozoa</taxon>
        <taxon>Mollusca</taxon>
        <taxon>Gastropoda</taxon>
        <taxon>Caenogastropoda</taxon>
        <taxon>Sorbeoconcha</taxon>
        <taxon>Cerithioidea</taxon>
        <taxon>Batillariidae</taxon>
        <taxon>Batillaria</taxon>
    </lineage>
</organism>
<evidence type="ECO:0000256" key="12">
    <source>
        <dbReference type="SAM" id="Phobius"/>
    </source>
</evidence>
<dbReference type="InterPro" id="IPR036257">
    <property type="entry name" value="Cyt_c_oxidase_su2_TM_sf"/>
</dbReference>
<keyword evidence="8" id="KW-0539">Nucleus</keyword>
<proteinExistence type="inferred from homology"/>
<dbReference type="InterPro" id="IPR008662">
    <property type="entry name" value="TOIP1/2"/>
</dbReference>
<protein>
    <recommendedName>
        <fullName evidence="9">Cytochrome c oxidase polypeptide II</fullName>
    </recommendedName>
</protein>
<evidence type="ECO:0000256" key="8">
    <source>
        <dbReference type="ARBA" id="ARBA00023242"/>
    </source>
</evidence>
<feature type="region of interest" description="Disordered" evidence="11">
    <location>
        <begin position="1"/>
        <end position="126"/>
    </location>
</feature>
<dbReference type="PANTHER" id="PTHR18843:SF7">
    <property type="entry name" value="LAMINA-ASSOCIATED POLYPEPTIDE 1B ISOFORM 1-RELATED"/>
    <property type="match status" value="1"/>
</dbReference>
<evidence type="ECO:0000256" key="2">
    <source>
        <dbReference type="ARBA" id="ARBA00007860"/>
    </source>
</evidence>
<evidence type="ECO:0000256" key="7">
    <source>
        <dbReference type="ARBA" id="ARBA00023180"/>
    </source>
</evidence>
<evidence type="ECO:0000256" key="3">
    <source>
        <dbReference type="ARBA" id="ARBA00022553"/>
    </source>
</evidence>
<dbReference type="Pfam" id="PF05609">
    <property type="entry name" value="LAP1_C"/>
    <property type="match status" value="1"/>
</dbReference>
<comment type="similarity">
    <text evidence="2">Belongs to the TOR1AIP family.</text>
</comment>
<dbReference type="SUPFAM" id="SSF81464">
    <property type="entry name" value="Cytochrome c oxidase subunit II-like, transmembrane region"/>
    <property type="match status" value="1"/>
</dbReference>
<evidence type="ECO:0000256" key="9">
    <source>
        <dbReference type="ARBA" id="ARBA00031389"/>
    </source>
</evidence>
<dbReference type="InterPro" id="IPR046753">
    <property type="entry name" value="TOIP1/2_C"/>
</dbReference>
<feature type="transmembrane region" description="Helical" evidence="12">
    <location>
        <begin position="135"/>
        <end position="153"/>
    </location>
</feature>
<feature type="compositionally biased region" description="Polar residues" evidence="11">
    <location>
        <begin position="114"/>
        <end position="125"/>
    </location>
</feature>
<feature type="compositionally biased region" description="Polar residues" evidence="11">
    <location>
        <begin position="50"/>
        <end position="68"/>
    </location>
</feature>
<keyword evidence="15" id="KW-1185">Reference proteome</keyword>
<keyword evidence="7" id="KW-0325">Glycoprotein</keyword>
<evidence type="ECO:0000256" key="6">
    <source>
        <dbReference type="ARBA" id="ARBA00023136"/>
    </source>
</evidence>
<evidence type="ECO:0000313" key="15">
    <source>
        <dbReference type="Proteomes" id="UP001519460"/>
    </source>
</evidence>
<keyword evidence="5 12" id="KW-1133">Transmembrane helix</keyword>
<evidence type="ECO:0000256" key="11">
    <source>
        <dbReference type="SAM" id="MobiDB-lite"/>
    </source>
</evidence>
<evidence type="ECO:0000256" key="1">
    <source>
        <dbReference type="ARBA" id="ARBA00004259"/>
    </source>
</evidence>
<sequence>MAHHYNLRSTSKERRHARELDDQGFTEDPAHAESSDSDEMDKSYVFPDASASNSDLSTTASDSFSFHSRLSPGPRGKHARLYPCLPDTSDSSPRGSKRHKRNLPVTPGLDRSFESQSSDQNNTSAEMKHESMSHVVVMFIMVLVFIPVIAVFFSHHLSAPEISYDAPSDKFTQFSTGIEKLSTEFPGQHKNLWRTVRSCVKHVLESDYPSYPGVLLLASHNNNAAVTAKIARKIAEKFQAAAQAQSDKSLVKHDLSYNVSGELSGLEAEKQKEILDGWLHKQLVSKGSAVVLHHLELLVPDAALLLHGYCDGDNAPYKNVLIILVLYLDRIPDSGRDTETVLSEQWSGKLPEDKVRALLSRVANNIGVVL</sequence>
<evidence type="ECO:0000256" key="4">
    <source>
        <dbReference type="ARBA" id="ARBA00022692"/>
    </source>
</evidence>
<comment type="subcellular location">
    <subcellularLocation>
        <location evidence="10">Endomembrane system</location>
        <topology evidence="10">Single-pass membrane protein</topology>
    </subcellularLocation>
    <subcellularLocation>
        <location evidence="1">Nucleus envelope</location>
    </subcellularLocation>
</comment>
<keyword evidence="3" id="KW-0597">Phosphoprotein</keyword>
<evidence type="ECO:0000256" key="10">
    <source>
        <dbReference type="ARBA" id="ARBA00037847"/>
    </source>
</evidence>
<dbReference type="GO" id="GO:0005635">
    <property type="term" value="C:nuclear envelope"/>
    <property type="evidence" value="ECO:0007669"/>
    <property type="project" value="UniProtKB-SubCell"/>
</dbReference>
<evidence type="ECO:0000259" key="13">
    <source>
        <dbReference type="Pfam" id="PF05609"/>
    </source>
</evidence>
<comment type="caution">
    <text evidence="14">The sequence shown here is derived from an EMBL/GenBank/DDBJ whole genome shotgun (WGS) entry which is preliminary data.</text>
</comment>
<evidence type="ECO:0000256" key="5">
    <source>
        <dbReference type="ARBA" id="ARBA00022989"/>
    </source>
</evidence>
<accession>A0ABD0KWW2</accession>
<dbReference type="Gene3D" id="3.40.50.12190">
    <property type="match status" value="1"/>
</dbReference>
<name>A0ABD0KWW2_9CAEN</name>
<dbReference type="EMBL" id="JACVVK020000112">
    <property type="protein sequence ID" value="KAK7491629.1"/>
    <property type="molecule type" value="Genomic_DNA"/>
</dbReference>
<feature type="domain" description="Torsin-1A-interacting protein 1/2 AAA+ activator" evidence="13">
    <location>
        <begin position="171"/>
        <end position="359"/>
    </location>
</feature>
<dbReference type="PANTHER" id="PTHR18843">
    <property type="entry name" value="TORSIN-1A-INTERACTING PROTEIN"/>
    <property type="match status" value="1"/>
</dbReference>
<evidence type="ECO:0000313" key="14">
    <source>
        <dbReference type="EMBL" id="KAK7491629.1"/>
    </source>
</evidence>
<dbReference type="InterPro" id="IPR038599">
    <property type="entry name" value="LAP1C-like_C_sf"/>
</dbReference>
<gene>
    <name evidence="14" type="ORF">BaRGS_00017082</name>
</gene>
<reference evidence="14 15" key="1">
    <citation type="journal article" date="2023" name="Sci. Data">
        <title>Genome assembly of the Korean intertidal mud-creeper Batillaria attramentaria.</title>
        <authorList>
            <person name="Patra A.K."/>
            <person name="Ho P.T."/>
            <person name="Jun S."/>
            <person name="Lee S.J."/>
            <person name="Kim Y."/>
            <person name="Won Y.J."/>
        </authorList>
    </citation>
    <scope>NUCLEOTIDE SEQUENCE [LARGE SCALE GENOMIC DNA]</scope>
    <source>
        <strain evidence="14">Wonlab-2016</strain>
    </source>
</reference>
<keyword evidence="6 12" id="KW-0472">Membrane</keyword>
<dbReference type="Proteomes" id="UP001519460">
    <property type="component" value="Unassembled WGS sequence"/>
</dbReference>